<evidence type="ECO:0000313" key="4">
    <source>
        <dbReference type="Proteomes" id="UP000182227"/>
    </source>
</evidence>
<feature type="compositionally biased region" description="Low complexity" evidence="1">
    <location>
        <begin position="960"/>
        <end position="969"/>
    </location>
</feature>
<proteinExistence type="predicted"/>
<feature type="compositionally biased region" description="Low complexity" evidence="1">
    <location>
        <begin position="1103"/>
        <end position="1118"/>
    </location>
</feature>
<feature type="region of interest" description="Disordered" evidence="1">
    <location>
        <begin position="845"/>
        <end position="864"/>
    </location>
</feature>
<dbReference type="AlphaFoldDB" id="A0A0U1DRQ9"/>
<accession>A0A0U1DRQ9</accession>
<dbReference type="EMBL" id="CTEF01000004">
    <property type="protein sequence ID" value="CQD21599.1"/>
    <property type="molecule type" value="Genomic_DNA"/>
</dbReference>
<feature type="region of interest" description="Disordered" evidence="1">
    <location>
        <begin position="1093"/>
        <end position="1148"/>
    </location>
</feature>
<feature type="domain" description="ARB-07466-like C-terminal" evidence="2">
    <location>
        <begin position="763"/>
        <end position="867"/>
    </location>
</feature>
<reference evidence="3 4" key="1">
    <citation type="submission" date="2015-03" db="EMBL/GenBank/DDBJ databases">
        <authorList>
            <person name="Murphy D."/>
        </authorList>
    </citation>
    <scope>NUCLEOTIDE SEQUENCE [LARGE SCALE GENOMIC DNA]</scope>
    <source>
        <strain evidence="3 4">D16</strain>
    </source>
</reference>
<dbReference type="Proteomes" id="UP000182227">
    <property type="component" value="Unassembled WGS sequence"/>
</dbReference>
<gene>
    <name evidence="3" type="ORF">BN970_05063</name>
</gene>
<organism evidence="3 4">
    <name type="scientific">Mycolicibacterium conceptionense</name>
    <dbReference type="NCBI Taxonomy" id="451644"/>
    <lineage>
        <taxon>Bacteria</taxon>
        <taxon>Bacillati</taxon>
        <taxon>Actinomycetota</taxon>
        <taxon>Actinomycetes</taxon>
        <taxon>Mycobacteriales</taxon>
        <taxon>Mycobacteriaceae</taxon>
        <taxon>Mycolicibacterium</taxon>
    </lineage>
</organism>
<feature type="compositionally biased region" description="Basic and acidic residues" evidence="1">
    <location>
        <begin position="935"/>
        <end position="959"/>
    </location>
</feature>
<evidence type="ECO:0000259" key="2">
    <source>
        <dbReference type="Pfam" id="PF26571"/>
    </source>
</evidence>
<evidence type="ECO:0000313" key="3">
    <source>
        <dbReference type="EMBL" id="CQD21599.1"/>
    </source>
</evidence>
<feature type="compositionally biased region" description="Polar residues" evidence="1">
    <location>
        <begin position="1093"/>
        <end position="1102"/>
    </location>
</feature>
<feature type="region of interest" description="Disordered" evidence="1">
    <location>
        <begin position="879"/>
        <end position="987"/>
    </location>
</feature>
<sequence>MISKGEVDAPRALAALTDGIMNGSDGVAGQTRAFGGVMEELRKTYTGAKEVFKAQRKILGAEFIKPLFDRLPDGLNTISDYMKSLRPGAAELGTNLADGIERFITWVQSPATQQGIGVFKSGLADMVSAGREVAPGLMAASKTAATMFGTSAISAWKLAAETLKLLAPLINSLGNFAASNQGAVNALGMAIGALYIKGRLLGPTLTAANAASRVWGGTVGALRAPLRDVTDRTTGLVTQTGLLTRAQQGALGPVGQMRLAYLHGAQQASRFARSQEILTPAARQLRDQMMGQLGPLARVRQGVSDTTTKLRGMQTVMGGMRAAGSGMSMAASGLMGALGGPWGLAITGATVAIGALGAAHADAAAKAAELRQREIELQNTLDATTGKVTQETREKIAERFDDADAYKGNSIFKRASEFGVSEKDLVDASIGNDTAYGEVRERADAAINRALDSNRRASAMVEELANMGVSREEVLNALSKEGAGWDIVNQKIEEHNNAQRAAGDSGAPVINSLGQLVKVLPDVAESWTVITQAINEERRETTKGMEARKRQTAGVHGLWKETEEATKRFADLGAKILEVPTDTEIVVDVLDEEARATLEELGYTVRDIDGTVKVTADTDEAKNRMKELVTEIDSTTARLTLDIDTRRAYDALNGLQGMIAGIESGDIGASPDAQRILDSLPPLTPRARGAVDVWGSVSSYANGKLPSTAVIQHPVGRRGLVQWAEPSTHGEAFIPLAPSNRARSQAIWEETGRRLGMMRSYAQGGLNPGTAYVKDLIAQMFPVGDIGGWRPEDGYGEHSSGNAIDVMIPNWNTPQGKAVGDAVAAWALQNAQALGLTHVLWQQRSFGPGDRTGSPMEDRGSPTQNHYDHVHLFMNQNGGQLPTAPLMPPGGTYSGTGRLSGSGASKVRDAENRLADAEGDVREKQARLAEVQADADAKESQRISAEEDLAKARRDRDTAAAELADARNAPADDTRDGRSGGVDGQSFGRDMLSGALEAIGLDGEIFSDPTQWGIWKLGAGLLNYGGGLLKGALGGPAQGNLWGPPNQHGMGGYPGPGNSVGDGGLGDIAFNDPGSPVGNTLSTWLPNVSDFLPNSQSGKTGDNITTNQNTNSHNTTGTAYNGPISVTNNYGAGQQPRGNTLTSGLPKV</sequence>
<name>A0A0U1DRQ9_9MYCO</name>
<dbReference type="Pfam" id="PF26571">
    <property type="entry name" value="VldE"/>
    <property type="match status" value="1"/>
</dbReference>
<feature type="compositionally biased region" description="Polar residues" evidence="1">
    <location>
        <begin position="1124"/>
        <end position="1148"/>
    </location>
</feature>
<protein>
    <submittedName>
        <fullName evidence="3">Bacteriophage tape measure protein</fullName>
    </submittedName>
</protein>
<evidence type="ECO:0000256" key="1">
    <source>
        <dbReference type="SAM" id="MobiDB-lite"/>
    </source>
</evidence>
<feature type="compositionally biased region" description="Basic and acidic residues" evidence="1">
    <location>
        <begin position="906"/>
        <end position="927"/>
    </location>
</feature>
<dbReference type="InterPro" id="IPR058593">
    <property type="entry name" value="ARB_07466-like_C"/>
</dbReference>